<evidence type="ECO:0000313" key="11">
    <source>
        <dbReference type="Proteomes" id="UP000009022"/>
    </source>
</evidence>
<evidence type="ECO:0000256" key="8">
    <source>
        <dbReference type="SAM" id="MobiDB-lite"/>
    </source>
</evidence>
<feature type="region of interest" description="Disordered" evidence="8">
    <location>
        <begin position="135"/>
        <end position="268"/>
    </location>
</feature>
<feature type="compositionally biased region" description="Basic and acidic residues" evidence="8">
    <location>
        <begin position="235"/>
        <end position="250"/>
    </location>
</feature>
<dbReference type="OMA" id="CLLFFDH"/>
<dbReference type="PANTHER" id="PTHR15970">
    <property type="entry name" value="ELL-ASSOCIATED FACTOR EAF"/>
    <property type="match status" value="1"/>
</dbReference>
<name>B3RQL1_TRIAD</name>
<dbReference type="OrthoDB" id="125903at2759"/>
<feature type="compositionally biased region" description="Polar residues" evidence="8">
    <location>
        <begin position="135"/>
        <end position="149"/>
    </location>
</feature>
<dbReference type="RefSeq" id="XP_002111264.1">
    <property type="nucleotide sequence ID" value="XM_002111228.1"/>
</dbReference>
<evidence type="ECO:0000256" key="4">
    <source>
        <dbReference type="ARBA" id="ARBA00023015"/>
    </source>
</evidence>
<keyword evidence="6" id="KW-0804">Transcription</keyword>
<dbReference type="GO" id="GO:0008023">
    <property type="term" value="C:transcription elongation factor complex"/>
    <property type="evidence" value="ECO:0000318"/>
    <property type="project" value="GO_Central"/>
</dbReference>
<dbReference type="GO" id="GO:0032783">
    <property type="term" value="C:super elongation complex"/>
    <property type="evidence" value="ECO:0007669"/>
    <property type="project" value="InterPro"/>
</dbReference>
<keyword evidence="4" id="KW-0805">Transcription regulation</keyword>
<dbReference type="InterPro" id="IPR027093">
    <property type="entry name" value="EAF_fam"/>
</dbReference>
<reference evidence="10 11" key="1">
    <citation type="journal article" date="2008" name="Nature">
        <title>The Trichoplax genome and the nature of placozoans.</title>
        <authorList>
            <person name="Srivastava M."/>
            <person name="Begovic E."/>
            <person name="Chapman J."/>
            <person name="Putnam N.H."/>
            <person name="Hellsten U."/>
            <person name="Kawashima T."/>
            <person name="Kuo A."/>
            <person name="Mitros T."/>
            <person name="Salamov A."/>
            <person name="Carpenter M.L."/>
            <person name="Signorovitch A.Y."/>
            <person name="Moreno M.A."/>
            <person name="Kamm K."/>
            <person name="Grimwood J."/>
            <person name="Schmutz J."/>
            <person name="Shapiro H."/>
            <person name="Grigoriev I.V."/>
            <person name="Buss L.W."/>
            <person name="Schierwater B."/>
            <person name="Dellaporta S.L."/>
            <person name="Rokhsar D.S."/>
        </authorList>
    </citation>
    <scope>NUCLEOTIDE SEQUENCE [LARGE SCALE GENOMIC DNA]</scope>
    <source>
        <strain evidence="10 11">Grell-BS-1999</strain>
    </source>
</reference>
<feature type="compositionally biased region" description="Polar residues" evidence="8">
    <location>
        <begin position="62"/>
        <end position="78"/>
    </location>
</feature>
<dbReference type="STRING" id="10228.B3RQL1"/>
<evidence type="ECO:0000256" key="1">
    <source>
        <dbReference type="ARBA" id="ARBA00004123"/>
    </source>
</evidence>
<dbReference type="HOGENOM" id="CLU_1039488_0_0_1"/>
<dbReference type="GO" id="GO:0006368">
    <property type="term" value="P:transcription elongation by RNA polymerase II"/>
    <property type="evidence" value="ECO:0000318"/>
    <property type="project" value="GO_Central"/>
</dbReference>
<gene>
    <name evidence="10" type="ORF">TRIADDRAFT_55027</name>
</gene>
<dbReference type="GeneID" id="6752477"/>
<keyword evidence="5" id="KW-0010">Activator</keyword>
<organism evidence="10 11">
    <name type="scientific">Trichoplax adhaerens</name>
    <name type="common">Trichoplax reptans</name>
    <dbReference type="NCBI Taxonomy" id="10228"/>
    <lineage>
        <taxon>Eukaryota</taxon>
        <taxon>Metazoa</taxon>
        <taxon>Placozoa</taxon>
        <taxon>Uniplacotomia</taxon>
        <taxon>Trichoplacea</taxon>
        <taxon>Trichoplacidae</taxon>
        <taxon>Trichoplax</taxon>
    </lineage>
</organism>
<feature type="domain" description="Transcription elongation factor Eaf N-terminal" evidence="9">
    <location>
        <begin position="13"/>
        <end position="118"/>
    </location>
</feature>
<dbReference type="eggNOG" id="KOG4795">
    <property type="taxonomic scope" value="Eukaryota"/>
</dbReference>
<comment type="subcellular location">
    <subcellularLocation>
        <location evidence="1">Nucleus</location>
    </subcellularLocation>
</comment>
<accession>B3RQL1</accession>
<feature type="compositionally biased region" description="Polar residues" evidence="8">
    <location>
        <begin position="224"/>
        <end position="234"/>
    </location>
</feature>
<dbReference type="CTD" id="6752477"/>
<dbReference type="KEGG" id="tad:TRIADDRAFT_55027"/>
<keyword evidence="3" id="KW-0597">Phosphoprotein</keyword>
<evidence type="ECO:0000256" key="3">
    <source>
        <dbReference type="ARBA" id="ARBA00022553"/>
    </source>
</evidence>
<evidence type="ECO:0000256" key="7">
    <source>
        <dbReference type="ARBA" id="ARBA00023242"/>
    </source>
</evidence>
<keyword evidence="7" id="KW-0539">Nucleus</keyword>
<protein>
    <recommendedName>
        <fullName evidence="9">Transcription elongation factor Eaf N-terminal domain-containing protein</fullName>
    </recommendedName>
</protein>
<comment type="similarity">
    <text evidence="2">Belongs to the EAF family.</text>
</comment>
<evidence type="ECO:0000256" key="5">
    <source>
        <dbReference type="ARBA" id="ARBA00023159"/>
    </source>
</evidence>
<proteinExistence type="inferred from homology"/>
<feature type="compositionally biased region" description="Basic and acidic residues" evidence="8">
    <location>
        <begin position="257"/>
        <end position="268"/>
    </location>
</feature>
<dbReference type="PANTHER" id="PTHR15970:SF2">
    <property type="entry name" value="ELL-ASSOCIATED FACTOR EAF"/>
    <property type="match status" value="1"/>
</dbReference>
<dbReference type="GO" id="GO:0003711">
    <property type="term" value="F:transcription elongation factor activity"/>
    <property type="evidence" value="ECO:0000318"/>
    <property type="project" value="GO_Central"/>
</dbReference>
<feature type="region of interest" description="Disordered" evidence="8">
    <location>
        <begin position="60"/>
        <end position="82"/>
    </location>
</feature>
<evidence type="ECO:0000256" key="6">
    <source>
        <dbReference type="ARBA" id="ARBA00023163"/>
    </source>
</evidence>
<dbReference type="PhylomeDB" id="B3RQL1"/>
<keyword evidence="11" id="KW-1185">Reference proteome</keyword>
<evidence type="ECO:0000313" key="10">
    <source>
        <dbReference type="EMBL" id="EDV27268.1"/>
    </source>
</evidence>
<dbReference type="AlphaFoldDB" id="B3RQL1"/>
<dbReference type="Proteomes" id="UP000009022">
    <property type="component" value="Unassembled WGS sequence"/>
</dbReference>
<dbReference type="Pfam" id="PF09816">
    <property type="entry name" value="EAF"/>
    <property type="match status" value="1"/>
</dbReference>
<evidence type="ECO:0000259" key="9">
    <source>
        <dbReference type="Pfam" id="PF09816"/>
    </source>
</evidence>
<dbReference type="InterPro" id="IPR019194">
    <property type="entry name" value="Tscrpt_elong_fac_Eaf_N"/>
</dbReference>
<sequence length="268" mass="29473">MAEDLIAVGENRQFKLGSSFGSCEEKLFHTIRYDFVPASIDVHSTGNIKIGGNKDCTVTLPHHQNANDPQSPQQSTATEFKGSMRPSSKECILLINKKSKTITLERIGSHMQLKRTRTVSCQVNSQPTKLKLRKISQSPNTTCKMNIPSNKRLAGSQDIKKNAGLASEKSYRLSASSSEDEDDVQLENDYGNKVSDDSSSNSDHSDSSESEEDTTSVAQDDRVSSTVSQNTRSASDNKRRSLYEAAKNDLEDGILSEDLRLTDSDTDS</sequence>
<dbReference type="InParanoid" id="B3RQL1"/>
<evidence type="ECO:0000256" key="2">
    <source>
        <dbReference type="ARBA" id="ARBA00007798"/>
    </source>
</evidence>
<dbReference type="EMBL" id="DS985243">
    <property type="protein sequence ID" value="EDV27268.1"/>
    <property type="molecule type" value="Genomic_DNA"/>
</dbReference>